<dbReference type="CDD" id="cd00093">
    <property type="entry name" value="HTH_XRE"/>
    <property type="match status" value="1"/>
</dbReference>
<dbReference type="InterPro" id="IPR010982">
    <property type="entry name" value="Lambda_DNA-bd_dom_sf"/>
</dbReference>
<dbReference type="Pfam" id="PF01381">
    <property type="entry name" value="HTH_3"/>
    <property type="match status" value="1"/>
</dbReference>
<dbReference type="EMBL" id="NIOF01000009">
    <property type="protein sequence ID" value="OWQ87639.1"/>
    <property type="molecule type" value="Genomic_DNA"/>
</dbReference>
<dbReference type="AlphaFoldDB" id="A0A246J4Y7"/>
<dbReference type="InterPro" id="IPR001387">
    <property type="entry name" value="Cro/C1-type_HTH"/>
</dbReference>
<evidence type="ECO:0000313" key="3">
    <source>
        <dbReference type="Proteomes" id="UP000197468"/>
    </source>
</evidence>
<proteinExistence type="predicted"/>
<comment type="caution">
    <text evidence="2">The sequence shown here is derived from an EMBL/GenBank/DDBJ whole genome shotgun (WGS) entry which is preliminary data.</text>
</comment>
<evidence type="ECO:0000313" key="2">
    <source>
        <dbReference type="EMBL" id="OWQ87639.1"/>
    </source>
</evidence>
<dbReference type="Gene3D" id="1.10.260.40">
    <property type="entry name" value="lambda repressor-like DNA-binding domains"/>
    <property type="match status" value="1"/>
</dbReference>
<feature type="domain" description="HTH cro/C1-type" evidence="1">
    <location>
        <begin position="41"/>
        <end position="95"/>
    </location>
</feature>
<name>A0A246J4Y7_9BURK</name>
<keyword evidence="3" id="KW-1185">Reference proteome</keyword>
<dbReference type="SUPFAM" id="SSF47413">
    <property type="entry name" value="lambda repressor-like DNA-binding domains"/>
    <property type="match status" value="1"/>
</dbReference>
<dbReference type="GO" id="GO:0003677">
    <property type="term" value="F:DNA binding"/>
    <property type="evidence" value="ECO:0007669"/>
    <property type="project" value="InterPro"/>
</dbReference>
<dbReference type="PROSITE" id="PS50943">
    <property type="entry name" value="HTH_CROC1"/>
    <property type="match status" value="1"/>
</dbReference>
<organism evidence="2 3">
    <name type="scientific">Roseateles aquatilis</name>
    <dbReference type="NCBI Taxonomy" id="431061"/>
    <lineage>
        <taxon>Bacteria</taxon>
        <taxon>Pseudomonadati</taxon>
        <taxon>Pseudomonadota</taxon>
        <taxon>Betaproteobacteria</taxon>
        <taxon>Burkholderiales</taxon>
        <taxon>Sphaerotilaceae</taxon>
        <taxon>Roseateles</taxon>
    </lineage>
</organism>
<evidence type="ECO:0000259" key="1">
    <source>
        <dbReference type="PROSITE" id="PS50943"/>
    </source>
</evidence>
<accession>A0A246J4Y7</accession>
<gene>
    <name evidence="2" type="ORF">CDN99_18820</name>
</gene>
<reference evidence="2 3" key="1">
    <citation type="journal article" date="2008" name="Int. J. Syst. Evol. Microbiol.">
        <title>Description of Roseateles aquatilis sp. nov. and Roseateles terrae sp. nov., in the class Betaproteobacteria, and emended description of the genus Roseateles.</title>
        <authorList>
            <person name="Gomila M."/>
            <person name="Bowien B."/>
            <person name="Falsen E."/>
            <person name="Moore E.R."/>
            <person name="Lalucat J."/>
        </authorList>
    </citation>
    <scope>NUCLEOTIDE SEQUENCE [LARGE SCALE GENOMIC DNA]</scope>
    <source>
        <strain evidence="2 3">CCUG 48205</strain>
    </source>
</reference>
<protein>
    <recommendedName>
        <fullName evidence="1">HTH cro/C1-type domain-containing protein</fullName>
    </recommendedName>
</protein>
<dbReference type="Proteomes" id="UP000197468">
    <property type="component" value="Unassembled WGS sequence"/>
</dbReference>
<sequence>MTGREVHEDVFDSGISMRTVVPIDPPDDPMIEDAVALGAAVRAARTTSRLPLVEAAEALGMSRQTLINIETGQGGVSLSTVLKAARALGVSLFAVPARDREVVRRAIRSARDSQFSDFDDSR</sequence>
<dbReference type="SMART" id="SM00530">
    <property type="entry name" value="HTH_XRE"/>
    <property type="match status" value="1"/>
</dbReference>